<feature type="transmembrane region" description="Helical" evidence="1">
    <location>
        <begin position="215"/>
        <end position="234"/>
    </location>
</feature>
<dbReference type="RefSeq" id="WP_083625754.1">
    <property type="nucleotide sequence ID" value="NZ_LR734880.1"/>
</dbReference>
<reference evidence="2" key="1">
    <citation type="submission" date="2019-10" db="EMBL/GenBank/DDBJ databases">
        <authorList>
            <consortium name="Genoscope - CEA"/>
            <person name="William W."/>
        </authorList>
    </citation>
    <scope>NUCLEOTIDE SEQUENCE [LARGE SCALE GENOMIC DNA]</scope>
    <source>
        <strain evidence="2">BBR_PRJEB10992</strain>
    </source>
</reference>
<feature type="transmembrane region" description="Helical" evidence="1">
    <location>
        <begin position="385"/>
        <end position="403"/>
    </location>
</feature>
<comment type="caution">
    <text evidence="2">The sequence shown here is derived from an EMBL/GenBank/DDBJ whole genome shotgun (WGS) entry which is preliminary data.</text>
</comment>
<dbReference type="EMBL" id="CZCU02000156">
    <property type="protein sequence ID" value="VXD23979.1"/>
    <property type="molecule type" value="Genomic_DNA"/>
</dbReference>
<dbReference type="AlphaFoldDB" id="A0A7Z9BWC7"/>
<protein>
    <recommendedName>
        <fullName evidence="4">Glycosyltransferase RgtA/B/C/D-like domain-containing protein</fullName>
    </recommendedName>
</protein>
<feature type="transmembrane region" description="Helical" evidence="1">
    <location>
        <begin position="168"/>
        <end position="186"/>
    </location>
</feature>
<gene>
    <name evidence="2" type="ORF">PL8927_790095</name>
</gene>
<name>A0A7Z9BWC7_9CYAN</name>
<keyword evidence="1" id="KW-1133">Transmembrane helix</keyword>
<dbReference type="Proteomes" id="UP000184550">
    <property type="component" value="Unassembled WGS sequence"/>
</dbReference>
<feature type="transmembrane region" description="Helical" evidence="1">
    <location>
        <begin position="12"/>
        <end position="30"/>
    </location>
</feature>
<feature type="transmembrane region" description="Helical" evidence="1">
    <location>
        <begin position="246"/>
        <end position="267"/>
    </location>
</feature>
<evidence type="ECO:0000313" key="3">
    <source>
        <dbReference type="Proteomes" id="UP000184550"/>
    </source>
</evidence>
<feature type="transmembrane region" description="Helical" evidence="1">
    <location>
        <begin position="138"/>
        <end position="161"/>
    </location>
</feature>
<dbReference type="OrthoDB" id="416237at2"/>
<evidence type="ECO:0000256" key="1">
    <source>
        <dbReference type="SAM" id="Phobius"/>
    </source>
</evidence>
<proteinExistence type="predicted"/>
<evidence type="ECO:0008006" key="4">
    <source>
        <dbReference type="Google" id="ProtNLM"/>
    </source>
</evidence>
<sequence>MKIVNNRWFHPVLLLFWIGLGILFRFIGLGDKSASSIEISTLVFSLGHGLKTIPLDQMISADILLSPLRFESATQPADVVYHLFTESNHPPLYFWLNHFWMKLFSIEGELVSLTVARSLSSILGVLSIPAIFSLSYFAFRSLIFAQITAALMAVSPYGIYLSQESRHYTITILWIIASLSYFVKAIRSLEGEKPLSIIQVIGWIMVNGLGIATHYFFIVFLGGEGLILGGFWLQDWRNQLGLIRTAWLRIYAVIFGTLMSGLVWIPILQNLPNDQLTEWIETEFKGLGFIEPLFRLFAWLITQIFLLPVEGTPMIITVISALILLTVLVWVIPGIIAGIRLNLQASETQLETKIFGGIFGSVIVLFLILIYGLQKDVSLAARYQFVYFPVFILIVGSALGRIWKQPRTSHYSWVSLPPILQANSQKIVIVTLIMGCLGALTVGANYGFQKSQQSDRLASYIIKEAKTPVVIVTTQRTHAETRSLMGLGLEFKRQNAKKLPQFMLVKKTDNPSPALATALTQVQRPFELWKVNLKDNTDFSQFRCQEDPRPQPDFNGYRYRRYYCR</sequence>
<keyword evidence="3" id="KW-1185">Reference proteome</keyword>
<accession>A0A7Z9BWC7</accession>
<organism evidence="2 3">
    <name type="scientific">Planktothrix serta PCC 8927</name>
    <dbReference type="NCBI Taxonomy" id="671068"/>
    <lineage>
        <taxon>Bacteria</taxon>
        <taxon>Bacillati</taxon>
        <taxon>Cyanobacteriota</taxon>
        <taxon>Cyanophyceae</taxon>
        <taxon>Oscillatoriophycideae</taxon>
        <taxon>Oscillatoriales</taxon>
        <taxon>Microcoleaceae</taxon>
        <taxon>Planktothrix</taxon>
    </lineage>
</organism>
<keyword evidence="1" id="KW-0472">Membrane</keyword>
<feature type="transmembrane region" description="Helical" evidence="1">
    <location>
        <begin position="287"/>
        <end position="307"/>
    </location>
</feature>
<feature type="transmembrane region" description="Helical" evidence="1">
    <location>
        <begin position="354"/>
        <end position="373"/>
    </location>
</feature>
<feature type="transmembrane region" description="Helical" evidence="1">
    <location>
        <begin position="427"/>
        <end position="448"/>
    </location>
</feature>
<evidence type="ECO:0000313" key="2">
    <source>
        <dbReference type="EMBL" id="VXD23979.1"/>
    </source>
</evidence>
<keyword evidence="1" id="KW-0812">Transmembrane</keyword>
<feature type="transmembrane region" description="Helical" evidence="1">
    <location>
        <begin position="314"/>
        <end position="339"/>
    </location>
</feature>